<evidence type="ECO:0000313" key="3">
    <source>
        <dbReference type="Proteomes" id="UP001151760"/>
    </source>
</evidence>
<sequence>MKLADLKKYLLNIRSTNWKSTLTITDYSSENEGIIRQETQNDYNSDQMVKWAEQEHFEYEETKAKANILTLSHLALVFFPGYLSLRTVHPTDDSPRTSAGGELMASAAGIASSGFATHESVVRFIKLFSPLGLEEDGLQVYVSYLKKVISVREKVEFEELVERMGDGRGNGNGNGNKVDFVGCLTNLFKDIVLAIEDNDEILRSLCGEDGIVYAICELQDECDSRGSLVLKKYMEYRKLSKLTSKINAYKNDVVNGEDVDGPDPREIELFLEEIHILRFPTIYHT</sequence>
<evidence type="ECO:0000313" key="2">
    <source>
        <dbReference type="EMBL" id="GJS85836.1"/>
    </source>
</evidence>
<protein>
    <submittedName>
        <fullName evidence="2">Conserved oligomeric Golgi complex subunit 4</fullName>
    </submittedName>
</protein>
<accession>A0ABQ4Z7X4</accession>
<keyword evidence="3" id="KW-1185">Reference proteome</keyword>
<organism evidence="2 3">
    <name type="scientific">Tanacetum coccineum</name>
    <dbReference type="NCBI Taxonomy" id="301880"/>
    <lineage>
        <taxon>Eukaryota</taxon>
        <taxon>Viridiplantae</taxon>
        <taxon>Streptophyta</taxon>
        <taxon>Embryophyta</taxon>
        <taxon>Tracheophyta</taxon>
        <taxon>Spermatophyta</taxon>
        <taxon>Magnoliopsida</taxon>
        <taxon>eudicotyledons</taxon>
        <taxon>Gunneridae</taxon>
        <taxon>Pentapetalae</taxon>
        <taxon>asterids</taxon>
        <taxon>campanulids</taxon>
        <taxon>Asterales</taxon>
        <taxon>Asteraceae</taxon>
        <taxon>Asteroideae</taxon>
        <taxon>Anthemideae</taxon>
        <taxon>Anthemidinae</taxon>
        <taxon>Tanacetum</taxon>
    </lineage>
</organism>
<dbReference type="Proteomes" id="UP001151760">
    <property type="component" value="Unassembled WGS sequence"/>
</dbReference>
<reference evidence="2" key="2">
    <citation type="submission" date="2022-01" db="EMBL/GenBank/DDBJ databases">
        <authorList>
            <person name="Yamashiro T."/>
            <person name="Shiraishi A."/>
            <person name="Satake H."/>
            <person name="Nakayama K."/>
        </authorList>
    </citation>
    <scope>NUCLEOTIDE SEQUENCE</scope>
</reference>
<gene>
    <name evidence="2" type="ORF">Tco_0752377</name>
</gene>
<dbReference type="EMBL" id="BQNB010011079">
    <property type="protein sequence ID" value="GJS85836.1"/>
    <property type="molecule type" value="Genomic_DNA"/>
</dbReference>
<dbReference type="InterPro" id="IPR048682">
    <property type="entry name" value="COG4"/>
</dbReference>
<dbReference type="PANTHER" id="PTHR24016:SF0">
    <property type="entry name" value="CONSERVED OLIGOMERIC GOLGI COMPLEX SUBUNIT 4"/>
    <property type="match status" value="1"/>
</dbReference>
<dbReference type="Pfam" id="PF08318">
    <property type="entry name" value="COG4_m"/>
    <property type="match status" value="1"/>
</dbReference>
<dbReference type="SMART" id="SM00762">
    <property type="entry name" value="Cog4"/>
    <property type="match status" value="1"/>
</dbReference>
<feature type="domain" description="COG4 transport protein middle alpha-helical bundle" evidence="1">
    <location>
        <begin position="102"/>
        <end position="285"/>
    </location>
</feature>
<evidence type="ECO:0000259" key="1">
    <source>
        <dbReference type="SMART" id="SM00762"/>
    </source>
</evidence>
<comment type="caution">
    <text evidence="2">The sequence shown here is derived from an EMBL/GenBank/DDBJ whole genome shotgun (WGS) entry which is preliminary data.</text>
</comment>
<dbReference type="InterPro" id="IPR013167">
    <property type="entry name" value="COG4_M"/>
</dbReference>
<reference evidence="2" key="1">
    <citation type="journal article" date="2022" name="Int. J. Mol. Sci.">
        <title>Draft Genome of Tanacetum Coccineum: Genomic Comparison of Closely Related Tanacetum-Family Plants.</title>
        <authorList>
            <person name="Yamashiro T."/>
            <person name="Shiraishi A."/>
            <person name="Nakayama K."/>
            <person name="Satake H."/>
        </authorList>
    </citation>
    <scope>NUCLEOTIDE SEQUENCE</scope>
</reference>
<dbReference type="PANTHER" id="PTHR24016">
    <property type="entry name" value="CONSERVED OLIGOMERIC GOLGI COMPLEX SUBUNIT 4"/>
    <property type="match status" value="1"/>
</dbReference>
<proteinExistence type="predicted"/>
<name>A0ABQ4Z7X4_9ASTR</name>